<evidence type="ECO:0000256" key="1">
    <source>
        <dbReference type="SAM" id="SignalP"/>
    </source>
</evidence>
<evidence type="ECO:0000313" key="2">
    <source>
        <dbReference type="EMBL" id="PZN73083.1"/>
    </source>
</evidence>
<dbReference type="PROSITE" id="PS51257">
    <property type="entry name" value="PROKAR_LIPOPROTEIN"/>
    <property type="match status" value="1"/>
</dbReference>
<dbReference type="Proteomes" id="UP000249396">
    <property type="component" value="Unassembled WGS sequence"/>
</dbReference>
<sequence>MHRIAITLLTTTALAAGCHADKALAPAVSGLSAAAPPQVPEVYRLGKASPVPDRTQTGRYSFLVNGTEAAQADPLLVIIDVGLPSSLSTVEDAAD</sequence>
<accession>A0A2W4QMP3</accession>
<dbReference type="EMBL" id="QJPH01000467">
    <property type="protein sequence ID" value="PZN73083.1"/>
    <property type="molecule type" value="Genomic_DNA"/>
</dbReference>
<name>A0A2W4QMP3_9GAMM</name>
<gene>
    <name evidence="2" type="ORF">DM484_23370</name>
</gene>
<feature type="signal peptide" evidence="1">
    <location>
        <begin position="1"/>
        <end position="15"/>
    </location>
</feature>
<reference evidence="2 3" key="1">
    <citation type="journal article" date="2018" name="Aquat. Microb. Ecol.">
        <title>Gammaproteobacterial methanotrophs dominate.</title>
        <authorList>
            <person name="Rissanen A.J."/>
            <person name="Saarenheimo J."/>
            <person name="Tiirola M."/>
            <person name="Peura S."/>
            <person name="Aalto S.L."/>
            <person name="Karvinen A."/>
            <person name="Nykanen H."/>
        </authorList>
    </citation>
    <scope>NUCLEOTIDE SEQUENCE [LARGE SCALE GENOMIC DNA]</scope>
    <source>
        <strain evidence="2">AMbin10</strain>
    </source>
</reference>
<dbReference type="AlphaFoldDB" id="A0A2W4QMP3"/>
<evidence type="ECO:0000313" key="3">
    <source>
        <dbReference type="Proteomes" id="UP000249396"/>
    </source>
</evidence>
<protein>
    <submittedName>
        <fullName evidence="2">Uncharacterized protein</fullName>
    </submittedName>
</protein>
<comment type="caution">
    <text evidence="2">The sequence shown here is derived from an EMBL/GenBank/DDBJ whole genome shotgun (WGS) entry which is preliminary data.</text>
</comment>
<keyword evidence="1" id="KW-0732">Signal</keyword>
<proteinExistence type="predicted"/>
<organism evidence="2 3">
    <name type="scientific">Candidatus Methylumidiphilus alinenensis</name>
    <dbReference type="NCBI Taxonomy" id="2202197"/>
    <lineage>
        <taxon>Bacteria</taxon>
        <taxon>Pseudomonadati</taxon>
        <taxon>Pseudomonadota</taxon>
        <taxon>Gammaproteobacteria</taxon>
        <taxon>Methylococcales</taxon>
        <taxon>Candidatus Methylumidiphilus</taxon>
    </lineage>
</organism>
<feature type="chain" id="PRO_5015975273" evidence="1">
    <location>
        <begin position="16"/>
        <end position="95"/>
    </location>
</feature>